<dbReference type="PANTHER" id="PTHR22900:SF5">
    <property type="entry name" value="PROTEIN CBG14245"/>
    <property type="match status" value="1"/>
</dbReference>
<feature type="transmembrane region" description="Helical" evidence="1">
    <location>
        <begin position="20"/>
        <end position="42"/>
    </location>
</feature>
<dbReference type="InterPro" id="IPR007669">
    <property type="entry name" value="Chst-1-like"/>
</dbReference>
<keyword evidence="1" id="KW-0812">Transmembrane</keyword>
<dbReference type="InterPro" id="IPR005331">
    <property type="entry name" value="Sulfotransferase"/>
</dbReference>
<accession>A0AAF3J5T2</accession>
<dbReference type="PANTHER" id="PTHR22900">
    <property type="entry name" value="PROTEIN CBG14245-RELATED"/>
    <property type="match status" value="1"/>
</dbReference>
<evidence type="ECO:0000256" key="1">
    <source>
        <dbReference type="SAM" id="Phobius"/>
    </source>
</evidence>
<evidence type="ECO:0000313" key="2">
    <source>
        <dbReference type="Proteomes" id="UP000887575"/>
    </source>
</evidence>
<evidence type="ECO:0000313" key="3">
    <source>
        <dbReference type="WBParaSite" id="MBELARI_LOCUS18004"/>
    </source>
</evidence>
<keyword evidence="2" id="KW-1185">Reference proteome</keyword>
<sequence length="366" mass="43601">MRIDFISMSVTTFIQRRFHFGQLPFLTFLVACLLCAIIYLQLQRVKQQHQTINQRVDFLRHREDSAFEKTQDFIKRNQEHYKMVIYEEKFCPHNGSCDLIKPFIHYESRQMLAPSYGVSACVIYKNFSTVLTSIICYLYDILRYQEKVKEMMKDTYNHRLCMKDNEYHSFNIRDRMTPKTAEKWTNYLIVREPLERFISGFVNKCILDVVNRDKPCYGCDENITCVMEKQYQSLKTMSNNNKAARKHTVEDAHFGPQSWHCELRAHYLDYKILQYSPAKTEELLEELLTDFEEFGVPLSVTDDIREQVLGGKTFHATFDTPERIHYTKVVEESPYLKELLVKMFYYDYVFFDFPLPVLEIDKTSDS</sequence>
<name>A0AAF3J5T2_9BILA</name>
<dbReference type="PROSITE" id="PS51257">
    <property type="entry name" value="PROKAR_LIPOPROTEIN"/>
    <property type="match status" value="1"/>
</dbReference>
<dbReference type="GO" id="GO:0047756">
    <property type="term" value="F:chondroitin 4-sulfotransferase activity"/>
    <property type="evidence" value="ECO:0007669"/>
    <property type="project" value="InterPro"/>
</dbReference>
<keyword evidence="1" id="KW-0472">Membrane</keyword>
<dbReference type="WBParaSite" id="MBELARI_LOCUS18004">
    <property type="protein sequence ID" value="MBELARI_LOCUS18004"/>
    <property type="gene ID" value="MBELARI_LOCUS18004"/>
</dbReference>
<dbReference type="Pfam" id="PF03567">
    <property type="entry name" value="Sulfotransfer_2"/>
    <property type="match status" value="1"/>
</dbReference>
<dbReference type="Proteomes" id="UP000887575">
    <property type="component" value="Unassembled WGS sequence"/>
</dbReference>
<reference evidence="3" key="1">
    <citation type="submission" date="2024-02" db="UniProtKB">
        <authorList>
            <consortium name="WormBaseParasite"/>
        </authorList>
    </citation>
    <scope>IDENTIFICATION</scope>
</reference>
<proteinExistence type="predicted"/>
<evidence type="ECO:0008006" key="4">
    <source>
        <dbReference type="Google" id="ProtNLM"/>
    </source>
</evidence>
<dbReference type="GO" id="GO:1902884">
    <property type="term" value="P:positive regulation of response to oxidative stress"/>
    <property type="evidence" value="ECO:0007669"/>
    <property type="project" value="InterPro"/>
</dbReference>
<keyword evidence="1" id="KW-1133">Transmembrane helix</keyword>
<dbReference type="GO" id="GO:0016020">
    <property type="term" value="C:membrane"/>
    <property type="evidence" value="ECO:0007669"/>
    <property type="project" value="InterPro"/>
</dbReference>
<organism evidence="2 3">
    <name type="scientific">Mesorhabditis belari</name>
    <dbReference type="NCBI Taxonomy" id="2138241"/>
    <lineage>
        <taxon>Eukaryota</taxon>
        <taxon>Metazoa</taxon>
        <taxon>Ecdysozoa</taxon>
        <taxon>Nematoda</taxon>
        <taxon>Chromadorea</taxon>
        <taxon>Rhabditida</taxon>
        <taxon>Rhabditina</taxon>
        <taxon>Rhabditomorpha</taxon>
        <taxon>Rhabditoidea</taxon>
        <taxon>Rhabditidae</taxon>
        <taxon>Mesorhabditinae</taxon>
        <taxon>Mesorhabditis</taxon>
    </lineage>
</organism>
<protein>
    <recommendedName>
        <fullName evidence="4">Carbohydrate sulfotransferase</fullName>
    </recommendedName>
</protein>
<dbReference type="GO" id="GO:0050650">
    <property type="term" value="P:chondroitin sulfate proteoglycan biosynthetic process"/>
    <property type="evidence" value="ECO:0007669"/>
    <property type="project" value="InterPro"/>
</dbReference>
<dbReference type="AlphaFoldDB" id="A0AAF3J5T2"/>